<dbReference type="InterPro" id="IPR005135">
    <property type="entry name" value="Endo/exonuclease/phosphatase"/>
</dbReference>
<feature type="domain" description="Endonuclease/exonuclease/phosphatase" evidence="1">
    <location>
        <begin position="268"/>
        <end position="342"/>
    </location>
</feature>
<evidence type="ECO:0000259" key="1">
    <source>
        <dbReference type="Pfam" id="PF14529"/>
    </source>
</evidence>
<accession>A0A1C7MU63</accession>
<name>A0A1C7MU63_9FUNG</name>
<dbReference type="Gene3D" id="3.60.10.10">
    <property type="entry name" value="Endonuclease/exonuclease/phosphatase"/>
    <property type="match status" value="1"/>
</dbReference>
<dbReference type="OrthoDB" id="2207231at2759"/>
<gene>
    <name evidence="2" type="ORF">A0J61_11644</name>
</gene>
<dbReference type="GO" id="GO:0003824">
    <property type="term" value="F:catalytic activity"/>
    <property type="evidence" value="ECO:0007669"/>
    <property type="project" value="InterPro"/>
</dbReference>
<dbReference type="Pfam" id="PF14529">
    <property type="entry name" value="Exo_endo_phos_2"/>
    <property type="match status" value="1"/>
</dbReference>
<comment type="caution">
    <text evidence="2">The sequence shown here is derived from an EMBL/GenBank/DDBJ whole genome shotgun (WGS) entry which is preliminary data.</text>
</comment>
<proteinExistence type="predicted"/>
<sequence length="347" mass="38367">MLKVNNWRVLDIHFPAACVVALLVHNDYVSELTAVFAKAGVMPLVDFNPLDPKHLDDPRLSSLSASDAADKACLVHQGRLLCTLQYIRSPACNAVAADFCARGWIADEQLHKFRKTSSFAVVSPFDASGAVSAVSGKQVFDVEDLDMHDSVDQVPTPSASTPADAVMSANDITITIWNANSLDRLTINTVTQSFTSSSLIFITETWLLPPLRLPTSWQQYHTYGLPVPNMRRGQIGISLLINPDFPYPITPMPSSSPYVLSCQVASTLIHCVYLPPTASLSDSYALSVLRDFPMHRLPHQTNTIICGDINARHNRLLGDTRTTVRGTMLYEWMIEYGLHCWNSVFAF</sequence>
<dbReference type="EMBL" id="LUGH01002292">
    <property type="protein sequence ID" value="OBZ80307.1"/>
    <property type="molecule type" value="Genomic_DNA"/>
</dbReference>
<dbReference type="AlphaFoldDB" id="A0A1C7MU63"/>
<dbReference type="SUPFAM" id="SSF56219">
    <property type="entry name" value="DNase I-like"/>
    <property type="match status" value="1"/>
</dbReference>
<organism evidence="2 3">
    <name type="scientific">Choanephora cucurbitarum</name>
    <dbReference type="NCBI Taxonomy" id="101091"/>
    <lineage>
        <taxon>Eukaryota</taxon>
        <taxon>Fungi</taxon>
        <taxon>Fungi incertae sedis</taxon>
        <taxon>Mucoromycota</taxon>
        <taxon>Mucoromycotina</taxon>
        <taxon>Mucoromycetes</taxon>
        <taxon>Mucorales</taxon>
        <taxon>Mucorineae</taxon>
        <taxon>Choanephoraceae</taxon>
        <taxon>Choanephoroideae</taxon>
        <taxon>Choanephora</taxon>
    </lineage>
</organism>
<dbReference type="InterPro" id="IPR036691">
    <property type="entry name" value="Endo/exonu/phosph_ase_sf"/>
</dbReference>
<dbReference type="InParanoid" id="A0A1C7MU63"/>
<dbReference type="Proteomes" id="UP000093000">
    <property type="component" value="Unassembled WGS sequence"/>
</dbReference>
<evidence type="ECO:0000313" key="2">
    <source>
        <dbReference type="EMBL" id="OBZ80307.1"/>
    </source>
</evidence>
<keyword evidence="3" id="KW-1185">Reference proteome</keyword>
<protein>
    <recommendedName>
        <fullName evidence="1">Endonuclease/exonuclease/phosphatase domain-containing protein</fullName>
    </recommendedName>
</protein>
<reference evidence="2 3" key="1">
    <citation type="submission" date="2016-03" db="EMBL/GenBank/DDBJ databases">
        <title>Choanephora cucurbitarum.</title>
        <authorList>
            <person name="Min B."/>
            <person name="Park H."/>
            <person name="Park J.-H."/>
            <person name="Shin H.-D."/>
            <person name="Choi I.-G."/>
        </authorList>
    </citation>
    <scope>NUCLEOTIDE SEQUENCE [LARGE SCALE GENOMIC DNA]</scope>
    <source>
        <strain evidence="2 3">KUS-F28377</strain>
    </source>
</reference>
<dbReference type="STRING" id="101091.A0A1C7MU63"/>
<evidence type="ECO:0000313" key="3">
    <source>
        <dbReference type="Proteomes" id="UP000093000"/>
    </source>
</evidence>
<feature type="non-terminal residue" evidence="2">
    <location>
        <position position="347"/>
    </location>
</feature>